<dbReference type="GO" id="GO:0097527">
    <property type="term" value="P:necroptotic signaling pathway"/>
    <property type="evidence" value="ECO:0007669"/>
    <property type="project" value="TreeGrafter"/>
</dbReference>
<keyword evidence="6" id="KW-0808">Transferase</keyword>
<dbReference type="Proteomes" id="UP000439903">
    <property type="component" value="Unassembled WGS sequence"/>
</dbReference>
<dbReference type="InterPro" id="IPR000719">
    <property type="entry name" value="Prot_kinase_dom"/>
</dbReference>
<evidence type="ECO:0000256" key="1">
    <source>
        <dbReference type="ARBA" id="ARBA00022741"/>
    </source>
</evidence>
<proteinExistence type="predicted"/>
<keyword evidence="1 3" id="KW-0547">Nucleotide-binding</keyword>
<keyword evidence="7" id="KW-1185">Reference proteome</keyword>
<evidence type="ECO:0000256" key="4">
    <source>
        <dbReference type="SAM" id="Coils"/>
    </source>
</evidence>
<reference evidence="6 7" key="1">
    <citation type="journal article" date="2019" name="Environ. Microbiol.">
        <title>At the nexus of three kingdoms: the genome of the mycorrhizal fungus Gigaspora margarita provides insights into plant, endobacterial and fungal interactions.</title>
        <authorList>
            <person name="Venice F."/>
            <person name="Ghignone S."/>
            <person name="Salvioli di Fossalunga A."/>
            <person name="Amselem J."/>
            <person name="Novero M."/>
            <person name="Xianan X."/>
            <person name="Sedzielewska Toro K."/>
            <person name="Morin E."/>
            <person name="Lipzen A."/>
            <person name="Grigoriev I.V."/>
            <person name="Henrissat B."/>
            <person name="Martin F.M."/>
            <person name="Bonfante P."/>
        </authorList>
    </citation>
    <scope>NUCLEOTIDE SEQUENCE [LARGE SCALE GENOMIC DNA]</scope>
    <source>
        <strain evidence="6 7">BEG34</strain>
    </source>
</reference>
<dbReference type="PROSITE" id="PS00107">
    <property type="entry name" value="PROTEIN_KINASE_ATP"/>
    <property type="match status" value="1"/>
</dbReference>
<comment type="caution">
    <text evidence="6">The sequence shown here is derived from an EMBL/GenBank/DDBJ whole genome shotgun (WGS) entry which is preliminary data.</text>
</comment>
<dbReference type="Gene3D" id="1.10.510.10">
    <property type="entry name" value="Transferase(Phosphotransferase) domain 1"/>
    <property type="match status" value="1"/>
</dbReference>
<dbReference type="InterPro" id="IPR051681">
    <property type="entry name" value="Ser/Thr_Kinases-Pseudokinases"/>
</dbReference>
<dbReference type="InterPro" id="IPR017441">
    <property type="entry name" value="Protein_kinase_ATP_BS"/>
</dbReference>
<feature type="coiled-coil region" evidence="4">
    <location>
        <begin position="464"/>
        <end position="491"/>
    </location>
</feature>
<keyword evidence="2 3" id="KW-0067">ATP-binding</keyword>
<evidence type="ECO:0000313" key="6">
    <source>
        <dbReference type="EMBL" id="KAF0395909.1"/>
    </source>
</evidence>
<evidence type="ECO:0000259" key="5">
    <source>
        <dbReference type="PROSITE" id="PS50011"/>
    </source>
</evidence>
<name>A0A8H3X1X9_GIGMA</name>
<evidence type="ECO:0000256" key="3">
    <source>
        <dbReference type="PROSITE-ProRule" id="PRU10141"/>
    </source>
</evidence>
<dbReference type="AlphaFoldDB" id="A0A8H3X1X9"/>
<dbReference type="PRINTS" id="PR00109">
    <property type="entry name" value="TYRKINASE"/>
</dbReference>
<organism evidence="6 7">
    <name type="scientific">Gigaspora margarita</name>
    <dbReference type="NCBI Taxonomy" id="4874"/>
    <lineage>
        <taxon>Eukaryota</taxon>
        <taxon>Fungi</taxon>
        <taxon>Fungi incertae sedis</taxon>
        <taxon>Mucoromycota</taxon>
        <taxon>Glomeromycotina</taxon>
        <taxon>Glomeromycetes</taxon>
        <taxon>Diversisporales</taxon>
        <taxon>Gigasporaceae</taxon>
        <taxon>Gigaspora</taxon>
    </lineage>
</organism>
<dbReference type="PANTHER" id="PTHR44329:SF298">
    <property type="entry name" value="MIXED LINEAGE KINASE DOMAIN-LIKE PROTEIN"/>
    <property type="match status" value="1"/>
</dbReference>
<keyword evidence="4" id="KW-0175">Coiled coil</keyword>
<sequence>MESEEVSGNQTTINCSAEEWLNKAINDGHINYYEYKNFSDFKKIGKGGFGEVIKCEWKSCELTVALKRLTTLSEKIIEDFIKELKLLRKVDCHPNIIRFYGVTKDNGIYFMVLEYANEGNLREYLIAKFTSLNWTDKLRIAKEIIRGLLFLHENNIIHRDLHSKNILIHQGQPKITDFGLSKHINASSNTSKSAIHGVPGYIDPQCFFNLEYKRNKKSDIYSFGVILWEISSGQCPTHYDEIKISVKGTSPEYVKLYKDCIDIDPASRPEAKSIFNILDQLFKGTIQSNDSIDNINTAETSSSSQLINGSTQSNDSAEKYITANETSSSSQQNHIKALSVSKVVAFDIPSSSQQNYTKTRSNSNEISELPSLGNFSKIELIQNNCSVGNKKELRSLTDNGVRRKESQLINGSTQSNDTVENITTDETLSSSQLINGSTQRNDSVEISYSSQQNHIKARSVYVRRKKRNKEIESLTTEKKHANLEIESNEEDIIDQPNTSAFKNRWEAHLKEGRYEDAIAELISTKFLITYKL</sequence>
<dbReference type="OrthoDB" id="193860at2759"/>
<dbReference type="Pfam" id="PF07714">
    <property type="entry name" value="PK_Tyr_Ser-Thr"/>
    <property type="match status" value="1"/>
</dbReference>
<dbReference type="GO" id="GO:0005524">
    <property type="term" value="F:ATP binding"/>
    <property type="evidence" value="ECO:0007669"/>
    <property type="project" value="UniProtKB-UniRule"/>
</dbReference>
<protein>
    <submittedName>
        <fullName evidence="6">Kinase-like protein</fullName>
    </submittedName>
</protein>
<keyword evidence="6" id="KW-0418">Kinase</keyword>
<dbReference type="PANTHER" id="PTHR44329">
    <property type="entry name" value="SERINE/THREONINE-PROTEIN KINASE TNNI3K-RELATED"/>
    <property type="match status" value="1"/>
</dbReference>
<dbReference type="GO" id="GO:0004672">
    <property type="term" value="F:protein kinase activity"/>
    <property type="evidence" value="ECO:0007669"/>
    <property type="project" value="InterPro"/>
</dbReference>
<accession>A0A8H3X1X9</accession>
<feature type="domain" description="Protein kinase" evidence="5">
    <location>
        <begin position="38"/>
        <end position="282"/>
    </location>
</feature>
<feature type="binding site" evidence="3">
    <location>
        <position position="67"/>
    </location>
    <ligand>
        <name>ATP</name>
        <dbReference type="ChEBI" id="CHEBI:30616"/>
    </ligand>
</feature>
<dbReference type="PROSITE" id="PS50011">
    <property type="entry name" value="PROTEIN_KINASE_DOM"/>
    <property type="match status" value="1"/>
</dbReference>
<dbReference type="SUPFAM" id="SSF56112">
    <property type="entry name" value="Protein kinase-like (PK-like)"/>
    <property type="match status" value="1"/>
</dbReference>
<dbReference type="InterPro" id="IPR001245">
    <property type="entry name" value="Ser-Thr/Tyr_kinase_cat_dom"/>
</dbReference>
<evidence type="ECO:0000313" key="7">
    <source>
        <dbReference type="Proteomes" id="UP000439903"/>
    </source>
</evidence>
<dbReference type="EMBL" id="WTPW01002131">
    <property type="protein sequence ID" value="KAF0395909.1"/>
    <property type="molecule type" value="Genomic_DNA"/>
</dbReference>
<dbReference type="InterPro" id="IPR011009">
    <property type="entry name" value="Kinase-like_dom_sf"/>
</dbReference>
<evidence type="ECO:0000256" key="2">
    <source>
        <dbReference type="ARBA" id="ARBA00022840"/>
    </source>
</evidence>
<gene>
    <name evidence="6" type="ORF">F8M41_010184</name>
</gene>